<dbReference type="Proteomes" id="UP000032049">
    <property type="component" value="Unassembled WGS sequence"/>
</dbReference>
<dbReference type="AlphaFoldDB" id="A0A0D0GMB4"/>
<proteinExistence type="predicted"/>
<comment type="caution">
    <text evidence="1">The sequence shown here is derived from an EMBL/GenBank/DDBJ whole genome shotgun (WGS) entry which is preliminary data.</text>
</comment>
<organism evidence="1 2">
    <name type="scientific">Pedobacter lusitanus</name>
    <dbReference type="NCBI Taxonomy" id="1503925"/>
    <lineage>
        <taxon>Bacteria</taxon>
        <taxon>Pseudomonadati</taxon>
        <taxon>Bacteroidota</taxon>
        <taxon>Sphingobacteriia</taxon>
        <taxon>Sphingobacteriales</taxon>
        <taxon>Sphingobacteriaceae</taxon>
        <taxon>Pedobacter</taxon>
    </lineage>
</organism>
<dbReference type="EMBL" id="JXRA01000093">
    <property type="protein sequence ID" value="KIO75606.1"/>
    <property type="molecule type" value="Genomic_DNA"/>
</dbReference>
<name>A0A0D0GMB4_9SPHI</name>
<keyword evidence="2" id="KW-1185">Reference proteome</keyword>
<gene>
    <name evidence="1" type="ORF">TH53_19910</name>
</gene>
<dbReference type="STRING" id="1503925.TH53_19910"/>
<sequence length="87" mass="10321">MLINILKTKVMEELIETPRCAKNLQKIKEMLESGKVVTVISIKRTVNTYEGRHYLAILKKTMNIIREWVTSPNGRRYKKYWLSKQPK</sequence>
<protein>
    <submittedName>
        <fullName evidence="1">Uncharacterized protein</fullName>
    </submittedName>
</protein>
<accession>A0A0D0GMB4</accession>
<evidence type="ECO:0000313" key="1">
    <source>
        <dbReference type="EMBL" id="KIO75606.1"/>
    </source>
</evidence>
<evidence type="ECO:0000313" key="2">
    <source>
        <dbReference type="Proteomes" id="UP000032049"/>
    </source>
</evidence>
<reference evidence="1 2" key="1">
    <citation type="submission" date="2015-01" db="EMBL/GenBank/DDBJ databases">
        <title>Draft genome sequence of Pedobacter sp. NL19 isolated from sludge of an effluent treatment pond in an abandoned uranium mine.</title>
        <authorList>
            <person name="Santos T."/>
            <person name="Caetano T."/>
            <person name="Covas C."/>
            <person name="Cruz A."/>
            <person name="Mendo S."/>
        </authorList>
    </citation>
    <scope>NUCLEOTIDE SEQUENCE [LARGE SCALE GENOMIC DNA]</scope>
    <source>
        <strain evidence="1 2">NL19</strain>
    </source>
</reference>